<gene>
    <name evidence="1" type="ORF">NTEN_LOCUS6950</name>
</gene>
<dbReference type="EMBL" id="CADCXU010010432">
    <property type="protein sequence ID" value="CAB0001163.1"/>
    <property type="molecule type" value="Genomic_DNA"/>
</dbReference>
<evidence type="ECO:0000313" key="1">
    <source>
        <dbReference type="EMBL" id="CAB0001163.1"/>
    </source>
</evidence>
<keyword evidence="2" id="KW-1185">Reference proteome</keyword>
<name>A0A6H5GDK8_9HEMI</name>
<reference evidence="1 2" key="1">
    <citation type="submission" date="2020-02" db="EMBL/GenBank/DDBJ databases">
        <authorList>
            <person name="Ferguson B K."/>
        </authorList>
    </citation>
    <scope>NUCLEOTIDE SEQUENCE [LARGE SCALE GENOMIC DNA]</scope>
</reference>
<proteinExistence type="predicted"/>
<dbReference type="AlphaFoldDB" id="A0A6H5GDK8"/>
<dbReference type="OrthoDB" id="10072086at2759"/>
<sequence>MNFEIKVYFEIKMNFEIKVYFEIKMNFEIKVNFEIKMNFEIKVNFEIKMNFEIKVNFEIKMNFEIKVNFEIKINFEIKVKTIRGASVAPHGSSSTKLVKNRRKMQRMSTYPAVIRNANTYPRPRYGAFFGRSAKSWRRTTDRPVKNTTSRMSEIYFSIYTERMDVFTDKRLSFTFPVVPSPLFCRTIREELPTHHGSSY</sequence>
<dbReference type="Proteomes" id="UP000479000">
    <property type="component" value="Unassembled WGS sequence"/>
</dbReference>
<protein>
    <submittedName>
        <fullName evidence="1">Uncharacterized protein</fullName>
    </submittedName>
</protein>
<organism evidence="1 2">
    <name type="scientific">Nesidiocoris tenuis</name>
    <dbReference type="NCBI Taxonomy" id="355587"/>
    <lineage>
        <taxon>Eukaryota</taxon>
        <taxon>Metazoa</taxon>
        <taxon>Ecdysozoa</taxon>
        <taxon>Arthropoda</taxon>
        <taxon>Hexapoda</taxon>
        <taxon>Insecta</taxon>
        <taxon>Pterygota</taxon>
        <taxon>Neoptera</taxon>
        <taxon>Paraneoptera</taxon>
        <taxon>Hemiptera</taxon>
        <taxon>Heteroptera</taxon>
        <taxon>Panheteroptera</taxon>
        <taxon>Cimicomorpha</taxon>
        <taxon>Miridae</taxon>
        <taxon>Dicyphina</taxon>
        <taxon>Nesidiocoris</taxon>
    </lineage>
</organism>
<accession>A0A6H5GDK8</accession>
<evidence type="ECO:0000313" key="2">
    <source>
        <dbReference type="Proteomes" id="UP000479000"/>
    </source>
</evidence>